<reference evidence="1" key="1">
    <citation type="submission" date="2020-10" db="EMBL/GenBank/DDBJ databases">
        <authorList>
            <person name="Gilroy R."/>
        </authorList>
    </citation>
    <scope>NUCLEOTIDE SEQUENCE</scope>
    <source>
        <strain evidence="1">4920</strain>
    </source>
</reference>
<accession>A0A9D1NG36</accession>
<evidence type="ECO:0000313" key="2">
    <source>
        <dbReference type="Proteomes" id="UP000886743"/>
    </source>
</evidence>
<name>A0A9D1NG36_9FIRM</name>
<sequence length="177" mass="19679">MVDWIEKLKESGAQRAAVIAVSDIYFDESLIKLCEMNTCGNYNKCWTCPPLVGDTKRLIEKAKQYEKAAVFSCVYELEDSFDIEGMKRGSRQFQDIVQQVGARCRKSGEDVLLLSAGGCRLCPVCGAVTGEACRFPDRAYPSLESHGIFVSRLAETAGMKYINGKNTVTYFGAVMYH</sequence>
<gene>
    <name evidence="1" type="ORF">IAC74_01595</name>
</gene>
<reference evidence="1" key="2">
    <citation type="journal article" date="2021" name="PeerJ">
        <title>Extensive microbial diversity within the chicken gut microbiome revealed by metagenomics and culture.</title>
        <authorList>
            <person name="Gilroy R."/>
            <person name="Ravi A."/>
            <person name="Getino M."/>
            <person name="Pursley I."/>
            <person name="Horton D.L."/>
            <person name="Alikhan N.F."/>
            <person name="Baker D."/>
            <person name="Gharbi K."/>
            <person name="Hall N."/>
            <person name="Watson M."/>
            <person name="Adriaenssens E.M."/>
            <person name="Foster-Nyarko E."/>
            <person name="Jarju S."/>
            <person name="Secka A."/>
            <person name="Antonio M."/>
            <person name="Oren A."/>
            <person name="Chaudhuri R.R."/>
            <person name="La Ragione R."/>
            <person name="Hildebrand F."/>
            <person name="Pallen M.J."/>
        </authorList>
    </citation>
    <scope>NUCLEOTIDE SEQUENCE</scope>
    <source>
        <strain evidence="1">4920</strain>
    </source>
</reference>
<dbReference type="Pfam" id="PF10050">
    <property type="entry name" value="DUF2284"/>
    <property type="match status" value="1"/>
</dbReference>
<evidence type="ECO:0000313" key="1">
    <source>
        <dbReference type="EMBL" id="HIV02240.1"/>
    </source>
</evidence>
<dbReference type="Proteomes" id="UP000886743">
    <property type="component" value="Unassembled WGS sequence"/>
</dbReference>
<organism evidence="1 2">
    <name type="scientific">Candidatus Aphodoplasma excrementigallinarum</name>
    <dbReference type="NCBI Taxonomy" id="2840673"/>
    <lineage>
        <taxon>Bacteria</taxon>
        <taxon>Bacillati</taxon>
        <taxon>Bacillota</taxon>
        <taxon>Clostridia</taxon>
        <taxon>Eubacteriales</taxon>
        <taxon>Candidatus Aphodoplasma</taxon>
    </lineage>
</organism>
<proteinExistence type="predicted"/>
<dbReference type="AlphaFoldDB" id="A0A9D1NG36"/>
<dbReference type="EMBL" id="DVOF01000047">
    <property type="protein sequence ID" value="HIV02240.1"/>
    <property type="molecule type" value="Genomic_DNA"/>
</dbReference>
<dbReference type="InterPro" id="IPR019271">
    <property type="entry name" value="DUF2284_metal-binding"/>
</dbReference>
<protein>
    <submittedName>
        <fullName evidence="1">DUF2284 domain-containing protein</fullName>
    </submittedName>
</protein>
<comment type="caution">
    <text evidence="1">The sequence shown here is derived from an EMBL/GenBank/DDBJ whole genome shotgun (WGS) entry which is preliminary data.</text>
</comment>